<dbReference type="FunFam" id="1.10.287.370:FF:000003">
    <property type="entry name" value="Prefoldin subunit 6"/>
    <property type="match status" value="1"/>
</dbReference>
<comment type="caution">
    <text evidence="4">The sequence shown here is derived from an EMBL/GenBank/DDBJ whole genome shotgun (WGS) entry which is preliminary data.</text>
</comment>
<dbReference type="GO" id="GO:0005737">
    <property type="term" value="C:cytoplasm"/>
    <property type="evidence" value="ECO:0007669"/>
    <property type="project" value="TreeGrafter"/>
</dbReference>
<dbReference type="PANTHER" id="PTHR21431">
    <property type="entry name" value="PREFOLDIN SUBUNIT 6"/>
    <property type="match status" value="1"/>
</dbReference>
<dbReference type="InterPro" id="IPR009053">
    <property type="entry name" value="Prefoldin"/>
</dbReference>
<evidence type="ECO:0000256" key="3">
    <source>
        <dbReference type="SAM" id="Coils"/>
    </source>
</evidence>
<dbReference type="GO" id="GO:0016272">
    <property type="term" value="C:prefoldin complex"/>
    <property type="evidence" value="ECO:0007669"/>
    <property type="project" value="InterPro"/>
</dbReference>
<dbReference type="EMBL" id="JABELV010000017">
    <property type="protein sequence ID" value="KAG7566999.1"/>
    <property type="molecule type" value="Genomic_DNA"/>
</dbReference>
<dbReference type="Proteomes" id="UP000812966">
    <property type="component" value="Unassembled WGS sequence"/>
</dbReference>
<proteinExistence type="inferred from homology"/>
<organism evidence="4 5">
    <name type="scientific">Filobasidium floriforme</name>
    <dbReference type="NCBI Taxonomy" id="5210"/>
    <lineage>
        <taxon>Eukaryota</taxon>
        <taxon>Fungi</taxon>
        <taxon>Dikarya</taxon>
        <taxon>Basidiomycota</taxon>
        <taxon>Agaricomycotina</taxon>
        <taxon>Tremellomycetes</taxon>
        <taxon>Filobasidiales</taxon>
        <taxon>Filobasidiaceae</taxon>
        <taxon>Filobasidium</taxon>
    </lineage>
</organism>
<sequence length="176" mass="19701">MAAAPQAYQVATQEFQKLQQQMEATIAARQKLDYQQSESESVLKELKVLKSHNTVYKLIGPGLMPQDPEEAKSTVEKRLEFIKKEIDRIEGQLKEIGENAEKKRSEVRLRFSSFFQVTVSLSQFKNGQADVYVYGSMAIFNEDHEDASVVTATAAGSRIGLSYAKGVESMLKRSAC</sequence>
<keyword evidence="3" id="KW-0175">Coiled coil</keyword>
<evidence type="ECO:0000256" key="1">
    <source>
        <dbReference type="ARBA" id="ARBA00008045"/>
    </source>
</evidence>
<feature type="coiled-coil region" evidence="3">
    <location>
        <begin position="72"/>
        <end position="106"/>
    </location>
</feature>
<reference evidence="4" key="1">
    <citation type="submission" date="2020-04" db="EMBL/GenBank/DDBJ databases">
        <title>Analysis of mating type loci in Filobasidium floriforme.</title>
        <authorList>
            <person name="Nowrousian M."/>
        </authorList>
    </citation>
    <scope>NUCLEOTIDE SEQUENCE</scope>
    <source>
        <strain evidence="4">CBS 6242</strain>
    </source>
</reference>
<evidence type="ECO:0000313" key="4">
    <source>
        <dbReference type="EMBL" id="KAG7566999.1"/>
    </source>
</evidence>
<dbReference type="InterPro" id="IPR002777">
    <property type="entry name" value="PFD_beta-like"/>
</dbReference>
<dbReference type="GO" id="GO:0006457">
    <property type="term" value="P:protein folding"/>
    <property type="evidence" value="ECO:0007669"/>
    <property type="project" value="InterPro"/>
</dbReference>
<dbReference type="Gene3D" id="1.10.287.370">
    <property type="match status" value="1"/>
</dbReference>
<dbReference type="PANTHER" id="PTHR21431:SF0">
    <property type="entry name" value="PREFOLDIN SUBUNIT 6"/>
    <property type="match status" value="1"/>
</dbReference>
<dbReference type="Pfam" id="PF01920">
    <property type="entry name" value="Prefoldin_2"/>
    <property type="match status" value="1"/>
</dbReference>
<comment type="similarity">
    <text evidence="1">Belongs to the prefoldin subunit beta family.</text>
</comment>
<dbReference type="CDD" id="cd23161">
    <property type="entry name" value="Prefoldin_6"/>
    <property type="match status" value="1"/>
</dbReference>
<dbReference type="GO" id="GO:0051087">
    <property type="term" value="F:protein-folding chaperone binding"/>
    <property type="evidence" value="ECO:0007669"/>
    <property type="project" value="TreeGrafter"/>
</dbReference>
<keyword evidence="2" id="KW-0143">Chaperone</keyword>
<evidence type="ECO:0008006" key="6">
    <source>
        <dbReference type="Google" id="ProtNLM"/>
    </source>
</evidence>
<accession>A0A8K0NSZ9</accession>
<dbReference type="GO" id="GO:0051082">
    <property type="term" value="F:unfolded protein binding"/>
    <property type="evidence" value="ECO:0007669"/>
    <property type="project" value="InterPro"/>
</dbReference>
<name>A0A8K0NSZ9_9TREE</name>
<protein>
    <recommendedName>
        <fullName evidence="6">Prefoldin subunit 6</fullName>
    </recommendedName>
</protein>
<gene>
    <name evidence="4" type="ORF">FFLO_01258</name>
</gene>
<dbReference type="AlphaFoldDB" id="A0A8K0NSZ9"/>
<keyword evidence="5" id="KW-1185">Reference proteome</keyword>
<dbReference type="GO" id="GO:0051131">
    <property type="term" value="P:chaperone-mediated protein complex assembly"/>
    <property type="evidence" value="ECO:0007669"/>
    <property type="project" value="TreeGrafter"/>
</dbReference>
<evidence type="ECO:0000313" key="5">
    <source>
        <dbReference type="Proteomes" id="UP000812966"/>
    </source>
</evidence>
<dbReference type="SUPFAM" id="SSF46579">
    <property type="entry name" value="Prefoldin"/>
    <property type="match status" value="1"/>
</dbReference>
<evidence type="ECO:0000256" key="2">
    <source>
        <dbReference type="ARBA" id="ARBA00023186"/>
    </source>
</evidence>